<evidence type="ECO:0000259" key="1">
    <source>
        <dbReference type="Pfam" id="PF25568"/>
    </source>
</evidence>
<reference evidence="2 3" key="1">
    <citation type="journal article" date="2019" name="Plant Biotechnol. J.">
        <title>The red bayberry genome and genetic basis of sex determination.</title>
        <authorList>
            <person name="Jia H.M."/>
            <person name="Jia H.J."/>
            <person name="Cai Q.L."/>
            <person name="Wang Y."/>
            <person name="Zhao H.B."/>
            <person name="Yang W.F."/>
            <person name="Wang G.Y."/>
            <person name="Li Y.H."/>
            <person name="Zhan D.L."/>
            <person name="Shen Y.T."/>
            <person name="Niu Q.F."/>
            <person name="Chang L."/>
            <person name="Qiu J."/>
            <person name="Zhao L."/>
            <person name="Xie H.B."/>
            <person name="Fu W.Y."/>
            <person name="Jin J."/>
            <person name="Li X.W."/>
            <person name="Jiao Y."/>
            <person name="Zhou C.C."/>
            <person name="Tu T."/>
            <person name="Chai C.Y."/>
            <person name="Gao J.L."/>
            <person name="Fan L.J."/>
            <person name="van de Weg E."/>
            <person name="Wang J.Y."/>
            <person name="Gao Z.S."/>
        </authorList>
    </citation>
    <scope>NUCLEOTIDE SEQUENCE [LARGE SCALE GENOMIC DNA]</scope>
    <source>
        <tissue evidence="2">Leaves</tissue>
    </source>
</reference>
<evidence type="ECO:0000313" key="3">
    <source>
        <dbReference type="Proteomes" id="UP000516437"/>
    </source>
</evidence>
<comment type="caution">
    <text evidence="2">The sequence shown here is derived from an EMBL/GenBank/DDBJ whole genome shotgun (WGS) entry which is preliminary data.</text>
</comment>
<dbReference type="Gene3D" id="3.40.50.300">
    <property type="entry name" value="P-loop containing nucleotide triphosphate hydrolases"/>
    <property type="match status" value="1"/>
</dbReference>
<dbReference type="AlphaFoldDB" id="A0A6A1VU91"/>
<name>A0A6A1VU91_9ROSI</name>
<gene>
    <name evidence="2" type="ORF">CJ030_MR4G023096</name>
</gene>
<dbReference type="InterPro" id="IPR027417">
    <property type="entry name" value="P-loop_NTPase"/>
</dbReference>
<dbReference type="Proteomes" id="UP000516437">
    <property type="component" value="Chromosome 4"/>
</dbReference>
<dbReference type="InterPro" id="IPR058017">
    <property type="entry name" value="At3g28540-like_C"/>
</dbReference>
<dbReference type="EMBL" id="RXIC02000022">
    <property type="protein sequence ID" value="KAB1216491.1"/>
    <property type="molecule type" value="Genomic_DNA"/>
</dbReference>
<organism evidence="2 3">
    <name type="scientific">Morella rubra</name>
    <name type="common">Chinese bayberry</name>
    <dbReference type="NCBI Taxonomy" id="262757"/>
    <lineage>
        <taxon>Eukaryota</taxon>
        <taxon>Viridiplantae</taxon>
        <taxon>Streptophyta</taxon>
        <taxon>Embryophyta</taxon>
        <taxon>Tracheophyta</taxon>
        <taxon>Spermatophyta</taxon>
        <taxon>Magnoliopsida</taxon>
        <taxon>eudicotyledons</taxon>
        <taxon>Gunneridae</taxon>
        <taxon>Pentapetalae</taxon>
        <taxon>rosids</taxon>
        <taxon>fabids</taxon>
        <taxon>Fagales</taxon>
        <taxon>Myricaceae</taxon>
        <taxon>Morella</taxon>
    </lineage>
</organism>
<feature type="domain" description="AAA+ ATPase At3g28540-like C-terminal" evidence="1">
    <location>
        <begin position="96"/>
        <end position="128"/>
    </location>
</feature>
<evidence type="ECO:0000313" key="2">
    <source>
        <dbReference type="EMBL" id="KAB1216491.1"/>
    </source>
</evidence>
<sequence length="139" mass="16029">MNFTTLAMDSELKVELMNDLDRFVNGKELYRRTGKAWKRGILIALKLPNRGSENKSGNNHRNKEQIIVFTTNDKHSLEPALLRPGRMDMHVHMAYCTISAFKQLAINYHGISYHHLYGEIEGLITEVKGDPLKKLQETY</sequence>
<dbReference type="Gene3D" id="6.10.280.40">
    <property type="match status" value="1"/>
</dbReference>
<protein>
    <recommendedName>
        <fullName evidence="1">AAA+ ATPase At3g28540-like C-terminal domain-containing protein</fullName>
    </recommendedName>
</protein>
<dbReference type="Pfam" id="PF25568">
    <property type="entry name" value="AAA_lid_At3g28540"/>
    <property type="match status" value="1"/>
</dbReference>
<dbReference type="SUPFAM" id="SSF52540">
    <property type="entry name" value="P-loop containing nucleoside triphosphate hydrolases"/>
    <property type="match status" value="1"/>
</dbReference>
<dbReference type="InterPro" id="IPR050747">
    <property type="entry name" value="Mitochondrial_chaperone_BCS1"/>
</dbReference>
<dbReference type="OrthoDB" id="10251412at2759"/>
<dbReference type="PANTHER" id="PTHR23070">
    <property type="entry name" value="BCS1 AAA-TYPE ATPASE"/>
    <property type="match status" value="1"/>
</dbReference>
<proteinExistence type="predicted"/>
<accession>A0A6A1VU91</accession>
<keyword evidence="3" id="KW-1185">Reference proteome</keyword>